<dbReference type="CDD" id="cd17934">
    <property type="entry name" value="DEXXQc_Upf1-like"/>
    <property type="match status" value="1"/>
</dbReference>
<evidence type="ECO:0000256" key="1">
    <source>
        <dbReference type="ARBA" id="ARBA00022741"/>
    </source>
</evidence>
<keyword evidence="7" id="KW-1185">Reference proteome</keyword>
<keyword evidence="4" id="KW-0067">ATP-binding</keyword>
<keyword evidence="1" id="KW-0547">Nucleotide-binding</keyword>
<evidence type="ECO:0000256" key="2">
    <source>
        <dbReference type="ARBA" id="ARBA00022801"/>
    </source>
</evidence>
<dbReference type="InterPro" id="IPR050534">
    <property type="entry name" value="Coronavir_polyprotein_1ab"/>
</dbReference>
<dbReference type="STRING" id="461836.A0A0L0D5G4"/>
<dbReference type="PANTHER" id="PTHR43788">
    <property type="entry name" value="DNA2/NAM7 HELICASE FAMILY MEMBER"/>
    <property type="match status" value="1"/>
</dbReference>
<name>A0A0L0D5G4_THETB</name>
<dbReference type="GO" id="GO:0016787">
    <property type="term" value="F:hydrolase activity"/>
    <property type="evidence" value="ECO:0007669"/>
    <property type="project" value="UniProtKB-KW"/>
</dbReference>
<evidence type="ECO:0000313" key="7">
    <source>
        <dbReference type="Proteomes" id="UP000054408"/>
    </source>
</evidence>
<gene>
    <name evidence="6" type="ORF">AMSG_02994</name>
</gene>
<dbReference type="CDD" id="cd18808">
    <property type="entry name" value="SF1_C_Upf1"/>
    <property type="match status" value="1"/>
</dbReference>
<dbReference type="GeneID" id="25562636"/>
<keyword evidence="3" id="KW-0347">Helicase</keyword>
<dbReference type="Pfam" id="PF13604">
    <property type="entry name" value="AAA_30"/>
    <property type="match status" value="1"/>
</dbReference>
<dbReference type="Pfam" id="PF13087">
    <property type="entry name" value="AAA_12"/>
    <property type="match status" value="1"/>
</dbReference>
<dbReference type="PANTHER" id="PTHR43788:SF8">
    <property type="entry name" value="DNA-BINDING PROTEIN SMUBP-2"/>
    <property type="match status" value="1"/>
</dbReference>
<reference evidence="6 7" key="1">
    <citation type="submission" date="2010-05" db="EMBL/GenBank/DDBJ databases">
        <title>The Genome Sequence of Thecamonas trahens ATCC 50062.</title>
        <authorList>
            <consortium name="The Broad Institute Genome Sequencing Platform"/>
            <person name="Russ C."/>
            <person name="Cuomo C."/>
            <person name="Shea T."/>
            <person name="Young S.K."/>
            <person name="Zeng Q."/>
            <person name="Koehrsen M."/>
            <person name="Haas B."/>
            <person name="Borodovsky M."/>
            <person name="Guigo R."/>
            <person name="Alvarado L."/>
            <person name="Berlin A."/>
            <person name="Bochicchio J."/>
            <person name="Borenstein D."/>
            <person name="Chapman S."/>
            <person name="Chen Z."/>
            <person name="Freedman E."/>
            <person name="Gellesch M."/>
            <person name="Goldberg J."/>
            <person name="Griggs A."/>
            <person name="Gujja S."/>
            <person name="Heilman E."/>
            <person name="Heiman D."/>
            <person name="Hepburn T."/>
            <person name="Howarth C."/>
            <person name="Jen D."/>
            <person name="Larson L."/>
            <person name="Mehta T."/>
            <person name="Park D."/>
            <person name="Pearson M."/>
            <person name="Roberts A."/>
            <person name="Saif S."/>
            <person name="Shenoy N."/>
            <person name="Sisk P."/>
            <person name="Stolte C."/>
            <person name="Sykes S."/>
            <person name="Thomson T."/>
            <person name="Walk T."/>
            <person name="White J."/>
            <person name="Yandava C."/>
            <person name="Burger G."/>
            <person name="Gray M.W."/>
            <person name="Holland P.W.H."/>
            <person name="King N."/>
            <person name="Lang F.B.F."/>
            <person name="Roger A.J."/>
            <person name="Ruiz-Trillo I."/>
            <person name="Lander E."/>
            <person name="Nusbaum C."/>
        </authorList>
    </citation>
    <scope>NUCLEOTIDE SEQUENCE [LARGE SCALE GENOMIC DNA]</scope>
    <source>
        <strain evidence="6 7">ATCC 50062</strain>
    </source>
</reference>
<dbReference type="Proteomes" id="UP000054408">
    <property type="component" value="Unassembled WGS sequence"/>
</dbReference>
<dbReference type="EMBL" id="GL349443">
    <property type="protein sequence ID" value="KNC46558.1"/>
    <property type="molecule type" value="Genomic_DNA"/>
</dbReference>
<sequence length="1169" mass="127407">METSHRTLLRKAAADRGHAFEAKCVKELGKHVLSDSNLIDACPPPTFVLSGNSNYDDSGGLQLLIMGVEIATSVAGSATPGVDLPLPGTVFVANPKFHGMFYSADDDVLHDFGELVNSMWEPDVLVLRIRDDRVCEVAVCDIKATETHRCSHIVQVWLYVTQLQRLLANTSIIEGNATTPLSNRFAVSDTAYIWRPSGVDPVYLPPLAKSIDAKLKFVSQQLSYEADTEASYNLGPSCCDPSKSVSFPCRDRAKCDGRVAAYPHPARDPEACNADTTVRAAIAEHEPKAYFGARSTMLPAMGGDFPTARLVCAVLPRCPRSDAPYSWALCSTNTTYPKPKVYLGEPARNMDDVHAAEARSSMIPNSAIALVRALSELFGFENNTASIFRGQIVVASGREKEVMISMLKTVATADAGLDCGGRRICTQARHLLANFAREVDTAAVITQPSPRLCRDSALPTVVVLEHAVRELVALPAIGIYNFSDIAMFLGGIDAELAHKLDDDAEPYTLCHPESRGAGAAKKYFVNKANAIMASITKLRELATEKAFCMPAPIIQAVHKENTRPSRSEMLLYLSRANVFANQALVWRHATQMHALVAGQALPPAVGISSARCIVGRVSEVYSGGKAEIEVTYGGHYAEVDEGWFAWTADSSNFSSPALPGNVDIIDVQLNRLTITPTGNISLTHNTRIGLIKPQFNFDTYVEEQLKLGDAANSAIEDVVTAGEGVQVLTRTLIPTYNRAKVVNDIAALTRVHPILLDETQKTAITNCCVKPGGVSVIFGPPGTGKTHTTLILLLIMAQTQPYRLKVLFVARNNVAVIGAKTKFDKLKGSAKKAGLRIDIDVTFRTAYKAGKELGEDKRKLRSMDVVFVEEASLLSMWTMAPVLAWRKLTGRIILLGDFKQLPPICALEPITPEVRALCGSILDAAVPAEVRTETARNNLPDHVHMLAVNYRQCETLADVCSFGYPEAYRFSGTNPQLPWREHEAADECWAGALVSILLDPASSIPNFAQFEAKTVVNLIVGVTNFMEDSPRPGDVLIVAPHRTQRATIRRELDKKNSLLANVVVDTTERLQGSEAHMVIMCYGGLSPADIDVEAGFIFDDQRINVAASRAKSKLVIFYSSAIMKPPLSALTRPECRKGFGRFQQLLKRARRARVPTTASQTYTESSEDQ</sequence>
<dbReference type="OrthoDB" id="6513042at2759"/>
<proteinExistence type="predicted"/>
<evidence type="ECO:0000256" key="4">
    <source>
        <dbReference type="ARBA" id="ARBA00022840"/>
    </source>
</evidence>
<dbReference type="Gene3D" id="3.40.50.300">
    <property type="entry name" value="P-loop containing nucleotide triphosphate hydrolases"/>
    <property type="match status" value="2"/>
</dbReference>
<evidence type="ECO:0000313" key="6">
    <source>
        <dbReference type="EMBL" id="KNC46558.1"/>
    </source>
</evidence>
<dbReference type="GO" id="GO:0005524">
    <property type="term" value="F:ATP binding"/>
    <property type="evidence" value="ECO:0007669"/>
    <property type="project" value="UniProtKB-KW"/>
</dbReference>
<evidence type="ECO:0000256" key="3">
    <source>
        <dbReference type="ARBA" id="ARBA00022806"/>
    </source>
</evidence>
<protein>
    <recommendedName>
        <fullName evidence="5">DNA2/NAM7 helicase-like C-terminal domain-containing protein</fullName>
    </recommendedName>
</protein>
<dbReference type="InterPro" id="IPR047187">
    <property type="entry name" value="SF1_C_Upf1"/>
</dbReference>
<dbReference type="RefSeq" id="XP_013760337.1">
    <property type="nucleotide sequence ID" value="XM_013904883.1"/>
</dbReference>
<feature type="domain" description="DNA2/NAM7 helicase-like C-terminal" evidence="5">
    <location>
        <begin position="940"/>
        <end position="1117"/>
    </location>
</feature>
<accession>A0A0L0D5G4</accession>
<dbReference type="InterPro" id="IPR027417">
    <property type="entry name" value="P-loop_NTPase"/>
</dbReference>
<keyword evidence="2" id="KW-0378">Hydrolase</keyword>
<dbReference type="eggNOG" id="KOG1802">
    <property type="taxonomic scope" value="Eukaryota"/>
</dbReference>
<dbReference type="SUPFAM" id="SSF52540">
    <property type="entry name" value="P-loop containing nucleoside triphosphate hydrolases"/>
    <property type="match status" value="1"/>
</dbReference>
<organism evidence="6 7">
    <name type="scientific">Thecamonas trahens ATCC 50062</name>
    <dbReference type="NCBI Taxonomy" id="461836"/>
    <lineage>
        <taxon>Eukaryota</taxon>
        <taxon>Apusozoa</taxon>
        <taxon>Apusomonadida</taxon>
        <taxon>Apusomonadidae</taxon>
        <taxon>Thecamonas</taxon>
    </lineage>
</organism>
<dbReference type="GO" id="GO:0043139">
    <property type="term" value="F:5'-3' DNA helicase activity"/>
    <property type="evidence" value="ECO:0007669"/>
    <property type="project" value="TreeGrafter"/>
</dbReference>
<dbReference type="InterPro" id="IPR041679">
    <property type="entry name" value="DNA2/NAM7-like_C"/>
</dbReference>
<evidence type="ECO:0000259" key="5">
    <source>
        <dbReference type="Pfam" id="PF13087"/>
    </source>
</evidence>
<dbReference type="AlphaFoldDB" id="A0A0L0D5G4"/>